<accession>A0ABS2NLP1</accession>
<evidence type="ECO:0008006" key="4">
    <source>
        <dbReference type="Google" id="ProtNLM"/>
    </source>
</evidence>
<evidence type="ECO:0000256" key="1">
    <source>
        <dbReference type="SAM" id="Phobius"/>
    </source>
</evidence>
<keyword evidence="1" id="KW-0812">Transmembrane</keyword>
<gene>
    <name evidence="2" type="ORF">JOC73_000356</name>
</gene>
<dbReference type="EMBL" id="JAFBEE010000001">
    <property type="protein sequence ID" value="MBM7613848.1"/>
    <property type="molecule type" value="Genomic_DNA"/>
</dbReference>
<keyword evidence="1" id="KW-1133">Transmembrane helix</keyword>
<proteinExistence type="predicted"/>
<feature type="transmembrane region" description="Helical" evidence="1">
    <location>
        <begin position="7"/>
        <end position="30"/>
    </location>
</feature>
<keyword evidence="1" id="KW-0472">Membrane</keyword>
<comment type="caution">
    <text evidence="2">The sequence shown here is derived from an EMBL/GenBank/DDBJ whole genome shotgun (WGS) entry which is preliminary data.</text>
</comment>
<feature type="transmembrane region" description="Helical" evidence="1">
    <location>
        <begin position="42"/>
        <end position="67"/>
    </location>
</feature>
<reference evidence="2 3" key="1">
    <citation type="submission" date="2021-01" db="EMBL/GenBank/DDBJ databases">
        <title>Genomic Encyclopedia of Type Strains, Phase IV (KMG-IV): sequencing the most valuable type-strain genomes for metagenomic binning, comparative biology and taxonomic classification.</title>
        <authorList>
            <person name="Goeker M."/>
        </authorList>
    </citation>
    <scope>NUCLEOTIDE SEQUENCE [LARGE SCALE GENOMIC DNA]</scope>
    <source>
        <strain evidence="2 3">DSM 25890</strain>
    </source>
</reference>
<dbReference type="RefSeq" id="WP_204400113.1">
    <property type="nucleotide sequence ID" value="NZ_JAFBEE010000001.1"/>
</dbReference>
<organism evidence="2 3">
    <name type="scientific">Alkaliphilus hydrothermalis</name>
    <dbReference type="NCBI Taxonomy" id="1482730"/>
    <lineage>
        <taxon>Bacteria</taxon>
        <taxon>Bacillati</taxon>
        <taxon>Bacillota</taxon>
        <taxon>Clostridia</taxon>
        <taxon>Peptostreptococcales</taxon>
        <taxon>Natronincolaceae</taxon>
        <taxon>Alkaliphilus</taxon>
    </lineage>
</organism>
<name>A0ABS2NLP1_9FIRM</name>
<protein>
    <recommendedName>
        <fullName evidence="4">Phage abortive infection protein</fullName>
    </recommendedName>
</protein>
<keyword evidence="3" id="KW-1185">Reference proteome</keyword>
<evidence type="ECO:0000313" key="3">
    <source>
        <dbReference type="Proteomes" id="UP001314796"/>
    </source>
</evidence>
<sequence>MKDIKYVIGILLLMVLILPVIINITLFLPFPSTPSDLGNSEWLSFWGSYIGGAIGGIGTLLAVYFTIRYYEVQNERNINLIRNSDIVAKISIILEKIADRETIPNSCYSYTKAFTEIKEMIEQYNQLQGYLISYFTNRAIGIFISLLYVIDENSEEMQNNLLNYFKIPDDVKEYAFIVGRLALYENCAELIRGNAQIGHIIEKEVGGSYGMWHYFLHEIIEDEYIEKSLKDFFALVPKLAYQLEEMKSNMNTIL</sequence>
<evidence type="ECO:0000313" key="2">
    <source>
        <dbReference type="EMBL" id="MBM7613848.1"/>
    </source>
</evidence>
<dbReference type="Proteomes" id="UP001314796">
    <property type="component" value="Unassembled WGS sequence"/>
</dbReference>